<name>A0A6M3LJM9_9ZZZZ</name>
<evidence type="ECO:0000313" key="1">
    <source>
        <dbReference type="EMBL" id="QJA93115.1"/>
    </source>
</evidence>
<sequence>MRCIACGFETNSNAAMAIHFSECKGKPLETWRVFSEYNMNPKPCKSSEVFGIILEEESEE</sequence>
<gene>
    <name evidence="1" type="ORF">MM415B04361_0008</name>
</gene>
<accession>A0A6M3LJM9</accession>
<proteinExistence type="predicted"/>
<organism evidence="1">
    <name type="scientific">viral metagenome</name>
    <dbReference type="NCBI Taxonomy" id="1070528"/>
    <lineage>
        <taxon>unclassified sequences</taxon>
        <taxon>metagenomes</taxon>
        <taxon>organismal metagenomes</taxon>
    </lineage>
</organism>
<dbReference type="AlphaFoldDB" id="A0A6M3LJM9"/>
<dbReference type="EMBL" id="MT143123">
    <property type="protein sequence ID" value="QJA93115.1"/>
    <property type="molecule type" value="Genomic_DNA"/>
</dbReference>
<reference evidence="1" key="1">
    <citation type="submission" date="2020-03" db="EMBL/GenBank/DDBJ databases">
        <title>The deep terrestrial virosphere.</title>
        <authorList>
            <person name="Holmfeldt K."/>
            <person name="Nilsson E."/>
            <person name="Simone D."/>
            <person name="Lopez-Fernandez M."/>
            <person name="Wu X."/>
            <person name="de Brujin I."/>
            <person name="Lundin D."/>
            <person name="Andersson A."/>
            <person name="Bertilsson S."/>
            <person name="Dopson M."/>
        </authorList>
    </citation>
    <scope>NUCLEOTIDE SEQUENCE</scope>
    <source>
        <strain evidence="1">MM415B04361</strain>
    </source>
</reference>
<protein>
    <submittedName>
        <fullName evidence="1">Uncharacterized protein</fullName>
    </submittedName>
</protein>